<dbReference type="OrthoDB" id="248387at2759"/>
<comment type="similarity">
    <text evidence="2 7">Belongs to the peptidase S9A family.</text>
</comment>
<reference evidence="11 12" key="1">
    <citation type="journal article" date="2018" name="Mol. Biol. Evol.">
        <title>Broad Genomic Sampling Reveals a Smut Pathogenic Ancestry of the Fungal Clade Ustilaginomycotina.</title>
        <authorList>
            <person name="Kijpornyongpan T."/>
            <person name="Mondo S.J."/>
            <person name="Barry K."/>
            <person name="Sandor L."/>
            <person name="Lee J."/>
            <person name="Lipzen A."/>
            <person name="Pangilinan J."/>
            <person name="LaButti K."/>
            <person name="Hainaut M."/>
            <person name="Henrissat B."/>
            <person name="Grigoriev I.V."/>
            <person name="Spatafora J.W."/>
            <person name="Aime M.C."/>
        </authorList>
    </citation>
    <scope>NUCLEOTIDE SEQUENCE [LARGE SCALE GENOMIC DNA]</scope>
    <source>
        <strain evidence="11 12">MCA 3882</strain>
    </source>
</reference>
<dbReference type="PRINTS" id="PR00862">
    <property type="entry name" value="PROLIGOPTASE"/>
</dbReference>
<dbReference type="InterPro" id="IPR002470">
    <property type="entry name" value="Peptidase_S9A"/>
</dbReference>
<dbReference type="InterPro" id="IPR023302">
    <property type="entry name" value="Pept_S9A_N"/>
</dbReference>
<evidence type="ECO:0000256" key="8">
    <source>
        <dbReference type="SAM" id="SignalP"/>
    </source>
</evidence>
<evidence type="ECO:0000259" key="10">
    <source>
        <dbReference type="Pfam" id="PF02897"/>
    </source>
</evidence>
<dbReference type="Gene3D" id="3.40.50.1820">
    <property type="entry name" value="alpha/beta hydrolase"/>
    <property type="match status" value="1"/>
</dbReference>
<dbReference type="InterPro" id="IPR001375">
    <property type="entry name" value="Peptidase_S9_cat"/>
</dbReference>
<feature type="domain" description="Peptidase S9A N-terminal" evidence="10">
    <location>
        <begin position="69"/>
        <end position="480"/>
    </location>
</feature>
<evidence type="ECO:0000259" key="9">
    <source>
        <dbReference type="Pfam" id="PF00326"/>
    </source>
</evidence>
<dbReference type="Proteomes" id="UP000245771">
    <property type="component" value="Unassembled WGS sequence"/>
</dbReference>
<dbReference type="SUPFAM" id="SSF53474">
    <property type="entry name" value="alpha/beta-Hydrolases"/>
    <property type="match status" value="1"/>
</dbReference>
<keyword evidence="8" id="KW-0732">Signal</keyword>
<comment type="subunit">
    <text evidence="3">Monomer.</text>
</comment>
<protein>
    <recommendedName>
        <fullName evidence="7">Prolyl endopeptidase</fullName>
        <ecNumber evidence="7">3.4.21.-</ecNumber>
    </recommendedName>
</protein>
<evidence type="ECO:0000313" key="12">
    <source>
        <dbReference type="Proteomes" id="UP000245771"/>
    </source>
</evidence>
<dbReference type="GO" id="GO:0005829">
    <property type="term" value="C:cytosol"/>
    <property type="evidence" value="ECO:0007669"/>
    <property type="project" value="TreeGrafter"/>
</dbReference>
<feature type="signal peptide" evidence="8">
    <location>
        <begin position="1"/>
        <end position="25"/>
    </location>
</feature>
<name>A0A316VH06_9BASI</name>
<dbReference type="InParanoid" id="A0A316VH06"/>
<accession>A0A316VH06</accession>
<keyword evidence="5 7" id="KW-0378">Hydrolase</keyword>
<organism evidence="11 12">
    <name type="scientific">Meira miltonrushii</name>
    <dbReference type="NCBI Taxonomy" id="1280837"/>
    <lineage>
        <taxon>Eukaryota</taxon>
        <taxon>Fungi</taxon>
        <taxon>Dikarya</taxon>
        <taxon>Basidiomycota</taxon>
        <taxon>Ustilaginomycotina</taxon>
        <taxon>Exobasidiomycetes</taxon>
        <taxon>Exobasidiales</taxon>
        <taxon>Brachybasidiaceae</taxon>
        <taxon>Meira</taxon>
    </lineage>
</organism>
<dbReference type="InterPro" id="IPR029058">
    <property type="entry name" value="AB_hydrolase_fold"/>
</dbReference>
<proteinExistence type="inferred from homology"/>
<evidence type="ECO:0000256" key="4">
    <source>
        <dbReference type="ARBA" id="ARBA00022670"/>
    </source>
</evidence>
<dbReference type="AlphaFoldDB" id="A0A316VH06"/>
<dbReference type="Pfam" id="PF02897">
    <property type="entry name" value="Peptidase_S9_N"/>
    <property type="match status" value="1"/>
</dbReference>
<evidence type="ECO:0000256" key="6">
    <source>
        <dbReference type="ARBA" id="ARBA00022825"/>
    </source>
</evidence>
<evidence type="ECO:0000256" key="3">
    <source>
        <dbReference type="ARBA" id="ARBA00011245"/>
    </source>
</evidence>
<evidence type="ECO:0000313" key="11">
    <source>
        <dbReference type="EMBL" id="PWN36826.1"/>
    </source>
</evidence>
<keyword evidence="6 7" id="KW-0720">Serine protease</keyword>
<dbReference type="InterPro" id="IPR051167">
    <property type="entry name" value="Prolyl_oligopep/macrocyclase"/>
</dbReference>
<evidence type="ECO:0000256" key="5">
    <source>
        <dbReference type="ARBA" id="ARBA00022801"/>
    </source>
</evidence>
<dbReference type="Pfam" id="PF00326">
    <property type="entry name" value="Peptidase_S9"/>
    <property type="match status" value="1"/>
</dbReference>
<evidence type="ECO:0000256" key="7">
    <source>
        <dbReference type="RuleBase" id="RU368024"/>
    </source>
</evidence>
<dbReference type="SUPFAM" id="SSF50993">
    <property type="entry name" value="Peptidase/esterase 'gauge' domain"/>
    <property type="match status" value="1"/>
</dbReference>
<keyword evidence="4 7" id="KW-0645">Protease</keyword>
<dbReference type="EMBL" id="KZ819602">
    <property type="protein sequence ID" value="PWN36826.1"/>
    <property type="molecule type" value="Genomic_DNA"/>
</dbReference>
<evidence type="ECO:0000256" key="1">
    <source>
        <dbReference type="ARBA" id="ARBA00001070"/>
    </source>
</evidence>
<keyword evidence="12" id="KW-1185">Reference proteome</keyword>
<sequence length="762" mass="84337">MIFPLSKTALSFVVVILALFAPAKGASFGKRVQSNAPGWDPHSTPFPPVHRGDVVFQYRSEAAKGNVSVPDPYNSFETSNAEDFINSQIAFTKTYLDKLEDLPAMRTAISEATPQTFRPPRGFGPKGDPTYLYYTNEGPDKSGKLHIAKQSDLDEAAKNHFATLPGKVFIDETLLGGEILWYYQISPDGTKLLYSTVDTKTNLIGKMYVRDVSSPLTDKSKPTQEGGFGRYTDVITDLQAGSEAWSGDSKSFFYKGTDTSVKYHVIGTDSKDDITVVQPNKDDQGDWWVQVSKDGKYLVLYGTVNGFDNSSVYVASLDQGVSTSMKWLCIAPDHASSWNYITNFGNDFYSQTSSKDAPNLQVVRFTLDFTKATKTDSSFSTFAKGADSVVVIPQRLDASIAYFVNFDTDKLLIIYEKDNALEFHVFNLKTGMKLQKIDLDVLSTSYEVHASPFATHVYLKISALNSPGQLYDLKWNKDSNQFSYQLVYQQKIHTIDPAAYTVQRLSAPSKAGDVKVPFFALHRKNLKFDGSHPVIINFYAAYGYVLPTWYDSHHMAFVHNYDAVYILAAPRGGDEMGEGWHKAGQLQNKQNTFDDVLSVIQFAIDQKWTSPGKVILNVQSPAALAGAAIVNQAPEGLIGAYIGTQGLYDMLRSDQSPKKATRAAEFGSPSDPKAFDWLREYSPLHNIDPKKTYPTILIYPLDGDADTGGEAWHSFKQVSELQYSLPNNPNPILLGNGTDTQEERSATAFALAAHTLGSKLVE</sequence>
<dbReference type="GeneID" id="37023339"/>
<evidence type="ECO:0000256" key="2">
    <source>
        <dbReference type="ARBA" id="ARBA00005228"/>
    </source>
</evidence>
<dbReference type="GO" id="GO:0006508">
    <property type="term" value="P:proteolysis"/>
    <property type="evidence" value="ECO:0007669"/>
    <property type="project" value="UniProtKB-KW"/>
</dbReference>
<dbReference type="PANTHER" id="PTHR42881:SF2">
    <property type="entry name" value="PROLYL ENDOPEPTIDASE"/>
    <property type="match status" value="1"/>
</dbReference>
<dbReference type="Gene3D" id="2.130.10.120">
    <property type="entry name" value="Prolyl oligopeptidase, N-terminal domain"/>
    <property type="match status" value="1"/>
</dbReference>
<feature type="domain" description="Peptidase S9 prolyl oligopeptidase catalytic" evidence="9">
    <location>
        <begin position="551"/>
        <end position="723"/>
    </location>
</feature>
<dbReference type="RefSeq" id="XP_025357128.1">
    <property type="nucleotide sequence ID" value="XM_025501558.1"/>
</dbReference>
<dbReference type="EC" id="3.4.21.-" evidence="7"/>
<dbReference type="PANTHER" id="PTHR42881">
    <property type="entry name" value="PROLYL ENDOPEPTIDASE"/>
    <property type="match status" value="1"/>
</dbReference>
<dbReference type="GO" id="GO:0004252">
    <property type="term" value="F:serine-type endopeptidase activity"/>
    <property type="evidence" value="ECO:0007669"/>
    <property type="project" value="UniProtKB-UniRule"/>
</dbReference>
<dbReference type="GO" id="GO:0070012">
    <property type="term" value="F:oligopeptidase activity"/>
    <property type="evidence" value="ECO:0007669"/>
    <property type="project" value="TreeGrafter"/>
</dbReference>
<feature type="chain" id="PRO_5016367332" description="Prolyl endopeptidase" evidence="8">
    <location>
        <begin position="26"/>
        <end position="762"/>
    </location>
</feature>
<comment type="catalytic activity">
    <reaction evidence="1">
        <text>Hydrolysis of Pro-|-Xaa &gt;&gt; Ala-|-Xaa in oligopeptides.</text>
        <dbReference type="EC" id="3.4.21.26"/>
    </reaction>
</comment>
<gene>
    <name evidence="11" type="ORF">FA14DRAFT_186997</name>
</gene>